<comment type="similarity">
    <text evidence="1 2">Belongs to the peptidase A1 family.</text>
</comment>
<dbReference type="InterPro" id="IPR021109">
    <property type="entry name" value="Peptidase_aspartic_dom_sf"/>
</dbReference>
<dbReference type="Gene3D" id="2.40.70.10">
    <property type="entry name" value="Acid Proteases"/>
    <property type="match status" value="3"/>
</dbReference>
<dbReference type="InterPro" id="IPR001969">
    <property type="entry name" value="Aspartic_peptidase_AS"/>
</dbReference>
<dbReference type="InterPro" id="IPR034164">
    <property type="entry name" value="Pepsin-like_dom"/>
</dbReference>
<evidence type="ECO:0000313" key="5">
    <source>
        <dbReference type="Proteomes" id="UP000243686"/>
    </source>
</evidence>
<organism evidence="4 5">
    <name type="scientific">Opisthorchis viverrini</name>
    <name type="common">Southeast Asian liver fluke</name>
    <dbReference type="NCBI Taxonomy" id="6198"/>
    <lineage>
        <taxon>Eukaryota</taxon>
        <taxon>Metazoa</taxon>
        <taxon>Spiralia</taxon>
        <taxon>Lophotrochozoa</taxon>
        <taxon>Platyhelminthes</taxon>
        <taxon>Trematoda</taxon>
        <taxon>Digenea</taxon>
        <taxon>Opisthorchiida</taxon>
        <taxon>Opisthorchiata</taxon>
        <taxon>Opisthorchiidae</taxon>
        <taxon>Opisthorchis</taxon>
    </lineage>
</organism>
<keyword evidence="5" id="KW-1185">Reference proteome</keyword>
<dbReference type="GO" id="GO:0004190">
    <property type="term" value="F:aspartic-type endopeptidase activity"/>
    <property type="evidence" value="ECO:0007669"/>
    <property type="project" value="UniProtKB-KW"/>
</dbReference>
<dbReference type="PROSITE" id="PS00141">
    <property type="entry name" value="ASP_PROTEASE"/>
    <property type="match status" value="1"/>
</dbReference>
<feature type="non-terminal residue" evidence="4">
    <location>
        <position position="312"/>
    </location>
</feature>
<proteinExistence type="inferred from homology"/>
<dbReference type="PANTHER" id="PTHR47966:SF51">
    <property type="entry name" value="BETA-SITE APP-CLEAVING ENZYME, ISOFORM A-RELATED"/>
    <property type="match status" value="1"/>
</dbReference>
<dbReference type="InterPro" id="IPR001461">
    <property type="entry name" value="Aspartic_peptidase_A1"/>
</dbReference>
<feature type="non-terminal residue" evidence="4">
    <location>
        <position position="1"/>
    </location>
</feature>
<dbReference type="SUPFAM" id="SSF50630">
    <property type="entry name" value="Acid proteases"/>
    <property type="match status" value="1"/>
</dbReference>
<evidence type="ECO:0000256" key="1">
    <source>
        <dbReference type="ARBA" id="ARBA00007447"/>
    </source>
</evidence>
<dbReference type="EMBL" id="KV898936">
    <property type="protein sequence ID" value="OON16069.1"/>
    <property type="molecule type" value="Genomic_DNA"/>
</dbReference>
<evidence type="ECO:0000256" key="2">
    <source>
        <dbReference type="RuleBase" id="RU000454"/>
    </source>
</evidence>
<accession>A0A1S8WNM7</accession>
<dbReference type="GO" id="GO:0006508">
    <property type="term" value="P:proteolysis"/>
    <property type="evidence" value="ECO:0007669"/>
    <property type="project" value="UniProtKB-KW"/>
</dbReference>
<dbReference type="PRINTS" id="PR00792">
    <property type="entry name" value="PEPSIN"/>
</dbReference>
<dbReference type="PANTHER" id="PTHR47966">
    <property type="entry name" value="BETA-SITE APP-CLEAVING ENZYME, ISOFORM A-RELATED"/>
    <property type="match status" value="1"/>
</dbReference>
<dbReference type="Proteomes" id="UP000243686">
    <property type="component" value="Unassembled WGS sequence"/>
</dbReference>
<keyword evidence="2" id="KW-0064">Aspartyl protease</keyword>
<protein>
    <submittedName>
        <fullName evidence="4">Eukaryotic aspartyl protease</fullName>
    </submittedName>
</protein>
<evidence type="ECO:0000259" key="3">
    <source>
        <dbReference type="PROSITE" id="PS51767"/>
    </source>
</evidence>
<dbReference type="Pfam" id="PF00026">
    <property type="entry name" value="Asp"/>
    <property type="match status" value="2"/>
</dbReference>
<dbReference type="CDD" id="cd05471">
    <property type="entry name" value="pepsin_like"/>
    <property type="match status" value="1"/>
</dbReference>
<keyword evidence="2 4" id="KW-0645">Protease</keyword>
<gene>
    <name evidence="4" type="ORF">X801_08121</name>
</gene>
<sequence>FRRNVSVDRDERGVLGPNRIEQCQHNTAYYGIVAIGYPPQYFKLVFDTGSPNIWVGSEKLARNLPYLQNSYGLGESTTHLDKQKTYYMKYPDYVLTGNVISDIVRFPKHQFRTEFAVVDNVHGQMDRLRSIDGHFGLPLKQSHARFKSTPLDDMVSQGMISRRTFAFIFSLAGRAATLVFGDISMDHIPTKLYYVFLAKNSPAPSHWTIPISGPSGKDYIVDCHSIEKMPTLVFHFADFQMAWNPSQYVDQASLCRTCVSILLVSPIYCRLTIHPTPPGHMADGNLGISFLRHFATVFDMDNEQVGFAKLPM</sequence>
<dbReference type="AlphaFoldDB" id="A0A1S8WNM7"/>
<name>A0A1S8WNM7_OPIVI</name>
<evidence type="ECO:0000313" key="4">
    <source>
        <dbReference type="EMBL" id="OON16069.1"/>
    </source>
</evidence>
<dbReference type="InterPro" id="IPR033121">
    <property type="entry name" value="PEPTIDASE_A1"/>
</dbReference>
<reference evidence="4 5" key="1">
    <citation type="submission" date="2015-03" db="EMBL/GenBank/DDBJ databases">
        <title>Draft genome of the nematode, Opisthorchis viverrini.</title>
        <authorList>
            <person name="Mitreva M."/>
        </authorList>
    </citation>
    <scope>NUCLEOTIDE SEQUENCE [LARGE SCALE GENOMIC DNA]</scope>
    <source>
        <strain evidence="4">Khon Kaen</strain>
    </source>
</reference>
<dbReference type="PROSITE" id="PS51767">
    <property type="entry name" value="PEPTIDASE_A1"/>
    <property type="match status" value="1"/>
</dbReference>
<keyword evidence="2" id="KW-0378">Hydrolase</keyword>
<feature type="domain" description="Peptidase A1" evidence="3">
    <location>
        <begin position="29"/>
        <end position="312"/>
    </location>
</feature>